<dbReference type="CDD" id="cd00093">
    <property type="entry name" value="HTH_XRE"/>
    <property type="match status" value="1"/>
</dbReference>
<proteinExistence type="predicted"/>
<gene>
    <name evidence="3" type="ORF">A2538_01800</name>
</gene>
<dbReference type="PROSITE" id="PS50943">
    <property type="entry name" value="HTH_CROC1"/>
    <property type="match status" value="1"/>
</dbReference>
<keyword evidence="1" id="KW-0238">DNA-binding</keyword>
<name>A0A1F6PDZ7_9BACT</name>
<evidence type="ECO:0000313" key="3">
    <source>
        <dbReference type="EMBL" id="OGH94280.1"/>
    </source>
</evidence>
<dbReference type="InterPro" id="IPR010982">
    <property type="entry name" value="Lambda_DNA-bd_dom_sf"/>
</dbReference>
<dbReference type="Gene3D" id="1.10.260.40">
    <property type="entry name" value="lambda repressor-like DNA-binding domains"/>
    <property type="match status" value="1"/>
</dbReference>
<feature type="domain" description="HTH cro/C1-type" evidence="2">
    <location>
        <begin position="12"/>
        <end position="66"/>
    </location>
</feature>
<dbReference type="Pfam" id="PF01381">
    <property type="entry name" value="HTH_3"/>
    <property type="match status" value="1"/>
</dbReference>
<sequence>MPDIQTKFGNRLRELRKQKSLSQEDLAFKSGLHRTYISDIERGSRNLSIKNIEKIAKALGLQPKALFD</sequence>
<dbReference type="PANTHER" id="PTHR46797:SF1">
    <property type="entry name" value="METHYLPHOSPHONATE SYNTHASE"/>
    <property type="match status" value="1"/>
</dbReference>
<dbReference type="EMBL" id="MFRE01000010">
    <property type="protein sequence ID" value="OGH94280.1"/>
    <property type="molecule type" value="Genomic_DNA"/>
</dbReference>
<dbReference type="STRING" id="1798709.A2538_01800"/>
<comment type="caution">
    <text evidence="3">The sequence shown here is derived from an EMBL/GenBank/DDBJ whole genome shotgun (WGS) entry which is preliminary data.</text>
</comment>
<dbReference type="InterPro" id="IPR001387">
    <property type="entry name" value="Cro/C1-type_HTH"/>
</dbReference>
<evidence type="ECO:0000259" key="2">
    <source>
        <dbReference type="PROSITE" id="PS50943"/>
    </source>
</evidence>
<evidence type="ECO:0000256" key="1">
    <source>
        <dbReference type="ARBA" id="ARBA00023125"/>
    </source>
</evidence>
<dbReference type="GO" id="GO:0003677">
    <property type="term" value="F:DNA binding"/>
    <property type="evidence" value="ECO:0007669"/>
    <property type="project" value="UniProtKB-KW"/>
</dbReference>
<dbReference type="SMART" id="SM00530">
    <property type="entry name" value="HTH_XRE"/>
    <property type="match status" value="1"/>
</dbReference>
<organism evidence="3 4">
    <name type="scientific">Candidatus Magasanikbacteria bacterium RIFOXYD2_FULL_41_14</name>
    <dbReference type="NCBI Taxonomy" id="1798709"/>
    <lineage>
        <taxon>Bacteria</taxon>
        <taxon>Candidatus Magasanikiibacteriota</taxon>
    </lineage>
</organism>
<evidence type="ECO:0000313" key="4">
    <source>
        <dbReference type="Proteomes" id="UP000178254"/>
    </source>
</evidence>
<dbReference type="PANTHER" id="PTHR46797">
    <property type="entry name" value="HTH-TYPE TRANSCRIPTIONAL REGULATOR"/>
    <property type="match status" value="1"/>
</dbReference>
<accession>A0A1F6PDZ7</accession>
<dbReference type="InterPro" id="IPR050807">
    <property type="entry name" value="TransReg_Diox_bact_type"/>
</dbReference>
<protein>
    <submittedName>
        <fullName evidence="3">Transcriptional regulator</fullName>
    </submittedName>
</protein>
<dbReference type="GO" id="GO:0005829">
    <property type="term" value="C:cytosol"/>
    <property type="evidence" value="ECO:0007669"/>
    <property type="project" value="TreeGrafter"/>
</dbReference>
<dbReference type="SUPFAM" id="SSF47413">
    <property type="entry name" value="lambda repressor-like DNA-binding domains"/>
    <property type="match status" value="1"/>
</dbReference>
<dbReference type="Proteomes" id="UP000178254">
    <property type="component" value="Unassembled WGS sequence"/>
</dbReference>
<dbReference type="GO" id="GO:0003700">
    <property type="term" value="F:DNA-binding transcription factor activity"/>
    <property type="evidence" value="ECO:0007669"/>
    <property type="project" value="TreeGrafter"/>
</dbReference>
<dbReference type="AlphaFoldDB" id="A0A1F6PDZ7"/>
<reference evidence="3 4" key="1">
    <citation type="journal article" date="2016" name="Nat. Commun.">
        <title>Thousands of microbial genomes shed light on interconnected biogeochemical processes in an aquifer system.</title>
        <authorList>
            <person name="Anantharaman K."/>
            <person name="Brown C.T."/>
            <person name="Hug L.A."/>
            <person name="Sharon I."/>
            <person name="Castelle C.J."/>
            <person name="Probst A.J."/>
            <person name="Thomas B.C."/>
            <person name="Singh A."/>
            <person name="Wilkins M.J."/>
            <person name="Karaoz U."/>
            <person name="Brodie E.L."/>
            <person name="Williams K.H."/>
            <person name="Hubbard S.S."/>
            <person name="Banfield J.F."/>
        </authorList>
    </citation>
    <scope>NUCLEOTIDE SEQUENCE [LARGE SCALE GENOMIC DNA]</scope>
</reference>